<dbReference type="PANTHER" id="PTHR31591:SF1">
    <property type="entry name" value="UPF0613 PROTEIN PB24D3.06C"/>
    <property type="match status" value="1"/>
</dbReference>
<dbReference type="PANTHER" id="PTHR31591">
    <property type="entry name" value="UPF0613 PROTEIN PB24D3.06C"/>
    <property type="match status" value="1"/>
</dbReference>
<accession>A0A1E3NVH5</accession>
<dbReference type="OrthoDB" id="10034502at2759"/>
<dbReference type="Pfam" id="PF08538">
    <property type="entry name" value="DUF1749"/>
    <property type="match status" value="1"/>
</dbReference>
<reference evidence="1 2" key="1">
    <citation type="journal article" date="2016" name="Proc. Natl. Acad. Sci. U.S.A.">
        <title>Comparative genomics of biotechnologically important yeasts.</title>
        <authorList>
            <person name="Riley R."/>
            <person name="Haridas S."/>
            <person name="Wolfe K.H."/>
            <person name="Lopes M.R."/>
            <person name="Hittinger C.T."/>
            <person name="Goeker M."/>
            <person name="Salamov A.A."/>
            <person name="Wisecaver J.H."/>
            <person name="Long T.M."/>
            <person name="Calvey C.H."/>
            <person name="Aerts A.L."/>
            <person name="Barry K.W."/>
            <person name="Choi C."/>
            <person name="Clum A."/>
            <person name="Coughlan A.Y."/>
            <person name="Deshpande S."/>
            <person name="Douglass A.P."/>
            <person name="Hanson S.J."/>
            <person name="Klenk H.-P."/>
            <person name="LaButti K.M."/>
            <person name="Lapidus A."/>
            <person name="Lindquist E.A."/>
            <person name="Lipzen A.M."/>
            <person name="Meier-Kolthoff J.P."/>
            <person name="Ohm R.A."/>
            <person name="Otillar R.P."/>
            <person name="Pangilinan J.L."/>
            <person name="Peng Y."/>
            <person name="Rokas A."/>
            <person name="Rosa C.A."/>
            <person name="Scheuner C."/>
            <person name="Sibirny A.A."/>
            <person name="Slot J.C."/>
            <person name="Stielow J.B."/>
            <person name="Sun H."/>
            <person name="Kurtzman C.P."/>
            <person name="Blackwell M."/>
            <person name="Grigoriev I.V."/>
            <person name="Jeffries T.W."/>
        </authorList>
    </citation>
    <scope>NUCLEOTIDE SEQUENCE [LARGE SCALE GENOMIC DNA]</scope>
    <source>
        <strain evidence="2">ATCC 58044 / CBS 1984 / NCYC 433 / NRRL Y-366-8</strain>
    </source>
</reference>
<organism evidence="1 2">
    <name type="scientific">Wickerhamomyces anomalus (strain ATCC 58044 / CBS 1984 / NCYC 433 / NRRL Y-366-8)</name>
    <name type="common">Yeast</name>
    <name type="synonym">Hansenula anomala</name>
    <dbReference type="NCBI Taxonomy" id="683960"/>
    <lineage>
        <taxon>Eukaryota</taxon>
        <taxon>Fungi</taxon>
        <taxon>Dikarya</taxon>
        <taxon>Ascomycota</taxon>
        <taxon>Saccharomycotina</taxon>
        <taxon>Saccharomycetes</taxon>
        <taxon>Phaffomycetales</taxon>
        <taxon>Wickerhamomycetaceae</taxon>
        <taxon>Wickerhamomyces</taxon>
    </lineage>
</organism>
<sequence>MSFKPQRGTVHEYASRLTAFEFDHGDKESPNAIIFIGGLGDGLLTVPYVPTINEKSLPDGWSIFQIHMSSSYIGWGTGSLDRDIKEIGLLVKYLRTKLNKKKVILFGHSTGCQDSIHYLLNRGSDIDGIVLQAPVSDREAMVMGFEEAGKSLTEFNHEARYVYEKHGPDALLPKKFSKEFFGAPINAYRWISLSEAGGDDDYFSSDLADSQLKETFGKIDKPLLVLYSGSDEFVPPKINKEAVVERYKSFTDPKYWSKYGGLVKGAAHNVGPQSEPGAVDILVEKVKGFLSEFY</sequence>
<proteinExistence type="predicted"/>
<dbReference type="EMBL" id="KV454214">
    <property type="protein sequence ID" value="ODQ57040.1"/>
    <property type="molecule type" value="Genomic_DNA"/>
</dbReference>
<name>A0A1E3NVH5_WICAA</name>
<dbReference type="RefSeq" id="XP_019036247.1">
    <property type="nucleotide sequence ID" value="XM_019185206.1"/>
</dbReference>
<evidence type="ECO:0000313" key="1">
    <source>
        <dbReference type="EMBL" id="ODQ57040.1"/>
    </source>
</evidence>
<dbReference type="AlphaFoldDB" id="A0A1E3NVH5"/>
<gene>
    <name evidence="1" type="ORF">WICANDRAFT_81270</name>
</gene>
<protein>
    <submittedName>
        <fullName evidence="1">Uncharacterized protein</fullName>
    </submittedName>
</protein>
<dbReference type="SUPFAM" id="SSF53474">
    <property type="entry name" value="alpha/beta-Hydrolases"/>
    <property type="match status" value="1"/>
</dbReference>
<dbReference type="GeneID" id="30202452"/>
<dbReference type="InterPro" id="IPR013744">
    <property type="entry name" value="SidJ"/>
</dbReference>
<keyword evidence="2" id="KW-1185">Reference proteome</keyword>
<dbReference type="InterPro" id="IPR029058">
    <property type="entry name" value="AB_hydrolase_fold"/>
</dbReference>
<evidence type="ECO:0000313" key="2">
    <source>
        <dbReference type="Proteomes" id="UP000094112"/>
    </source>
</evidence>
<dbReference type="Gene3D" id="3.40.50.1820">
    <property type="entry name" value="alpha/beta hydrolase"/>
    <property type="match status" value="1"/>
</dbReference>
<dbReference type="Proteomes" id="UP000094112">
    <property type="component" value="Unassembled WGS sequence"/>
</dbReference>